<feature type="region of interest" description="Disordered" evidence="1">
    <location>
        <begin position="63"/>
        <end position="131"/>
    </location>
</feature>
<feature type="compositionally biased region" description="Low complexity" evidence="1">
    <location>
        <begin position="91"/>
        <end position="100"/>
    </location>
</feature>
<evidence type="ECO:0000313" key="3">
    <source>
        <dbReference type="Proteomes" id="UP001165085"/>
    </source>
</evidence>
<feature type="region of interest" description="Disordered" evidence="1">
    <location>
        <begin position="1"/>
        <end position="34"/>
    </location>
</feature>
<feature type="compositionally biased region" description="Pro residues" evidence="1">
    <location>
        <begin position="115"/>
        <end position="131"/>
    </location>
</feature>
<feature type="compositionally biased region" description="Basic and acidic residues" evidence="1">
    <location>
        <begin position="68"/>
        <end position="86"/>
    </location>
</feature>
<dbReference type="Proteomes" id="UP001165085">
    <property type="component" value="Unassembled WGS sequence"/>
</dbReference>
<dbReference type="EMBL" id="BRXY01000079">
    <property type="protein sequence ID" value="GMH62706.1"/>
    <property type="molecule type" value="Genomic_DNA"/>
</dbReference>
<dbReference type="OrthoDB" id="419709at2759"/>
<proteinExistence type="predicted"/>
<accession>A0A9W6ZZD3</accession>
<comment type="caution">
    <text evidence="2">The sequence shown here is derived from an EMBL/GenBank/DDBJ whole genome shotgun (WGS) entry which is preliminary data.</text>
</comment>
<keyword evidence="3" id="KW-1185">Reference proteome</keyword>
<feature type="compositionally biased region" description="Polar residues" evidence="1">
    <location>
        <begin position="1"/>
        <end position="13"/>
    </location>
</feature>
<evidence type="ECO:0000256" key="1">
    <source>
        <dbReference type="SAM" id="MobiDB-lite"/>
    </source>
</evidence>
<gene>
    <name evidence="2" type="ORF">TrST_g11297</name>
</gene>
<evidence type="ECO:0000313" key="2">
    <source>
        <dbReference type="EMBL" id="GMH62706.1"/>
    </source>
</evidence>
<name>A0A9W6ZZD3_9STRA</name>
<organism evidence="2 3">
    <name type="scientific">Triparma strigata</name>
    <dbReference type="NCBI Taxonomy" id="1606541"/>
    <lineage>
        <taxon>Eukaryota</taxon>
        <taxon>Sar</taxon>
        <taxon>Stramenopiles</taxon>
        <taxon>Ochrophyta</taxon>
        <taxon>Bolidophyceae</taxon>
        <taxon>Parmales</taxon>
        <taxon>Triparmaceae</taxon>
        <taxon>Triparma</taxon>
    </lineage>
</organism>
<protein>
    <submittedName>
        <fullName evidence="2">Uncharacterized protein</fullName>
    </submittedName>
</protein>
<dbReference type="AlphaFoldDB" id="A0A9W6ZZD3"/>
<sequence>MFASYLTSSSGTAPLSLPIPSPPSLSSEGGSNSGVIRIGSVVQVNEEMKKMERVDAELTKSLETALTENKKLRGEVEALKRSRTEEGGSADGPSADDASSTVQLHEQPKIETQLPTPPEPVTTPEAPPSPSQPFHMIPEPSSEIPPYSGYTFWSSDFHISPIADLKDIFAQFKMDVIDQSLSGHCKIMKPPTCQKGLKVLNQKNGIELDTRKKNGCPNNIKRDFFNAYKDDKPFKNVDAFLCHHAMGLCEVFMGFGRPVIAVASTRYEIGRYGSKEWKEWNKNLVDIAANPRNIVAANNRFDAEYVKYFTGIKDVPVIPNYCGYTGASYKPTRPDWLIGPGRGITPDLEKQLQSSALNSAKNFKKIRDLYPHFEYSDLASHPAIVLIPYQVSIMSLFEYYRMSIPLFVPSPKLLAQWQMKYRVLSELTWDMVFKNPKDKSNIEQYEKGIYPHDPNNMSNVEAIEYWVKWSDFYEWPHITTFDSFEELMEIIETVDLMNISKKMKEENERVKGELLGTWERIFHKMFNGVKPAKEEGGRGFESSWDEGMKKTYQIEPGKCGLGDDVHNMDVSYVLTQ</sequence>
<reference evidence="3" key="1">
    <citation type="journal article" date="2023" name="Commun. Biol.">
        <title>Genome analysis of Parmales, the sister group of diatoms, reveals the evolutionary specialization of diatoms from phago-mixotrophs to photoautotrophs.</title>
        <authorList>
            <person name="Ban H."/>
            <person name="Sato S."/>
            <person name="Yoshikawa S."/>
            <person name="Yamada K."/>
            <person name="Nakamura Y."/>
            <person name="Ichinomiya M."/>
            <person name="Sato N."/>
            <person name="Blanc-Mathieu R."/>
            <person name="Endo H."/>
            <person name="Kuwata A."/>
            <person name="Ogata H."/>
        </authorList>
    </citation>
    <scope>NUCLEOTIDE SEQUENCE [LARGE SCALE GENOMIC DNA]</scope>
    <source>
        <strain evidence="3">NIES 3701</strain>
    </source>
</reference>